<dbReference type="InterPro" id="IPR005119">
    <property type="entry name" value="LysR_subst-bd"/>
</dbReference>
<keyword evidence="3" id="KW-0238">DNA-binding</keyword>
<dbReference type="Gene3D" id="3.40.190.10">
    <property type="entry name" value="Periplasmic binding protein-like II"/>
    <property type="match status" value="2"/>
</dbReference>
<keyword evidence="4" id="KW-0804">Transcription</keyword>
<dbReference type="PROSITE" id="PS50931">
    <property type="entry name" value="HTH_LYSR"/>
    <property type="match status" value="1"/>
</dbReference>
<dbReference type="Proteomes" id="UP000541136">
    <property type="component" value="Unassembled WGS sequence"/>
</dbReference>
<evidence type="ECO:0000256" key="1">
    <source>
        <dbReference type="ARBA" id="ARBA00009437"/>
    </source>
</evidence>
<evidence type="ECO:0000259" key="5">
    <source>
        <dbReference type="PROSITE" id="PS50931"/>
    </source>
</evidence>
<reference evidence="6 7" key="1">
    <citation type="submission" date="2020-08" db="EMBL/GenBank/DDBJ databases">
        <title>Genomic Encyclopedia of Type Strains, Phase IV (KMG-IV): sequencing the most valuable type-strain genomes for metagenomic binning, comparative biology and taxonomic classification.</title>
        <authorList>
            <person name="Goeker M."/>
        </authorList>
    </citation>
    <scope>NUCLEOTIDE SEQUENCE [LARGE SCALE GENOMIC DNA]</scope>
    <source>
        <strain evidence="6 7">DSM 12141</strain>
    </source>
</reference>
<dbReference type="SUPFAM" id="SSF46785">
    <property type="entry name" value="Winged helix' DNA-binding domain"/>
    <property type="match status" value="1"/>
</dbReference>
<evidence type="ECO:0000256" key="4">
    <source>
        <dbReference type="ARBA" id="ARBA00023163"/>
    </source>
</evidence>
<comment type="caution">
    <text evidence="6">The sequence shown here is derived from an EMBL/GenBank/DDBJ whole genome shotgun (WGS) entry which is preliminary data.</text>
</comment>
<dbReference type="InterPro" id="IPR036388">
    <property type="entry name" value="WH-like_DNA-bd_sf"/>
</dbReference>
<dbReference type="EMBL" id="JACHIB010000012">
    <property type="protein sequence ID" value="MBB6084212.1"/>
    <property type="molecule type" value="Genomic_DNA"/>
</dbReference>
<dbReference type="AlphaFoldDB" id="A0A7W9TRH2"/>
<keyword evidence="2" id="KW-0805">Transcription regulation</keyword>
<dbReference type="Pfam" id="PF03466">
    <property type="entry name" value="LysR_substrate"/>
    <property type="match status" value="1"/>
</dbReference>
<evidence type="ECO:0000313" key="6">
    <source>
        <dbReference type="EMBL" id="MBB6084212.1"/>
    </source>
</evidence>
<name>A0A7W9TRH2_CASDE</name>
<dbReference type="PANTHER" id="PTHR30118:SF6">
    <property type="entry name" value="HTH-TYPE TRANSCRIPTIONAL REGULATOR LEUO"/>
    <property type="match status" value="1"/>
</dbReference>
<dbReference type="InterPro" id="IPR036390">
    <property type="entry name" value="WH_DNA-bd_sf"/>
</dbReference>
<dbReference type="RefSeq" id="WP_151024084.1">
    <property type="nucleotide sequence ID" value="NZ_JACHIB010000012.1"/>
</dbReference>
<dbReference type="InterPro" id="IPR050389">
    <property type="entry name" value="LysR-type_TF"/>
</dbReference>
<dbReference type="Pfam" id="PF00126">
    <property type="entry name" value="HTH_1"/>
    <property type="match status" value="1"/>
</dbReference>
<evidence type="ECO:0000256" key="2">
    <source>
        <dbReference type="ARBA" id="ARBA00023015"/>
    </source>
</evidence>
<evidence type="ECO:0000313" key="7">
    <source>
        <dbReference type="Proteomes" id="UP000541136"/>
    </source>
</evidence>
<dbReference type="GO" id="GO:0003677">
    <property type="term" value="F:DNA binding"/>
    <property type="evidence" value="ECO:0007669"/>
    <property type="project" value="UniProtKB-KW"/>
</dbReference>
<dbReference type="Gene3D" id="1.10.10.10">
    <property type="entry name" value="Winged helix-like DNA-binding domain superfamily/Winged helix DNA-binding domain"/>
    <property type="match status" value="1"/>
</dbReference>
<feature type="domain" description="HTH lysR-type" evidence="5">
    <location>
        <begin position="6"/>
        <end position="63"/>
    </location>
</feature>
<accession>A0A7W9TRH2</accession>
<dbReference type="GO" id="GO:0003700">
    <property type="term" value="F:DNA-binding transcription factor activity"/>
    <property type="evidence" value="ECO:0007669"/>
    <property type="project" value="InterPro"/>
</dbReference>
<dbReference type="SUPFAM" id="SSF53850">
    <property type="entry name" value="Periplasmic binding protein-like II"/>
    <property type="match status" value="1"/>
</dbReference>
<proteinExistence type="inferred from homology"/>
<dbReference type="InterPro" id="IPR000847">
    <property type="entry name" value="LysR_HTH_N"/>
</dbReference>
<protein>
    <submittedName>
        <fullName evidence="6">LysR family nod box-dependent transcriptional activator</fullName>
    </submittedName>
</protein>
<sequence length="312" mass="35290">MRFNRLDLNLLVVLDALLTERNITRAGEKIFLSQSATSGALGRLREFFSDELLVQVGRKMVLTPLGESLVRPVRATLIQIQTTIDMRPEFDPAVAERKFTLVMSDYTSTVLMPDVIRAASRDAPGISFEILTPSDDPLEQLERGEADFVLLPDHFIAQGHPSCHVFTEDFVCVCWEGNPMVGETLSARQYLDMGHVMVRFGSQLNPSLDESLTKKSGIERKAEVVSTTYAAIPHYVIGTNRIATLQRRLAYLWAHYMPLRILPLPVHLPKAGWSLQWHQYRDMDPATQWMRRLIVGVAGARPSLERRFDETA</sequence>
<evidence type="ECO:0000256" key="3">
    <source>
        <dbReference type="ARBA" id="ARBA00023125"/>
    </source>
</evidence>
<comment type="similarity">
    <text evidence="1">Belongs to the LysR transcriptional regulatory family.</text>
</comment>
<gene>
    <name evidence="6" type="ORF">HNR28_002257</name>
</gene>
<dbReference type="PANTHER" id="PTHR30118">
    <property type="entry name" value="HTH-TYPE TRANSCRIPTIONAL REGULATOR LEUO-RELATED"/>
    <property type="match status" value="1"/>
</dbReference>
<organism evidence="6 7">
    <name type="scientific">Castellaniella defragrans</name>
    <name type="common">Alcaligenes defragrans</name>
    <dbReference type="NCBI Taxonomy" id="75697"/>
    <lineage>
        <taxon>Bacteria</taxon>
        <taxon>Pseudomonadati</taxon>
        <taxon>Pseudomonadota</taxon>
        <taxon>Betaproteobacteria</taxon>
        <taxon>Burkholderiales</taxon>
        <taxon>Alcaligenaceae</taxon>
        <taxon>Castellaniella</taxon>
    </lineage>
</organism>